<dbReference type="CDD" id="cd02440">
    <property type="entry name" value="AdoMet_MTases"/>
    <property type="match status" value="1"/>
</dbReference>
<dbReference type="Gene3D" id="3.40.50.150">
    <property type="entry name" value="Vaccinia Virus protein VP39"/>
    <property type="match status" value="1"/>
</dbReference>
<name>A0ABT3INN9_9BACT</name>
<sequence>MTRNDNRNYNYEDYPSERRGEYEAVLDLLSPGSKVVDLACGNGALMELMINEKQCTCIGMELSPSGVATCLQKGLQVTEGRIDEKLPYADNAFDVAVCNVTIQMVLYPETLLAEMKRISRRQIISFPNFAYFRNRLDMLLYGRMPKPMLFGYQWYNTGHIHQLSLRDFNELLQQTGGLQLTRSRYVPVGFKIIDGLGNIFPGWFRKIVIQETEKI</sequence>
<accession>A0ABT3INN9</accession>
<evidence type="ECO:0000313" key="1">
    <source>
        <dbReference type="EMBL" id="MCW3485602.1"/>
    </source>
</evidence>
<proteinExistence type="predicted"/>
<dbReference type="EMBL" id="JAPDNS010000002">
    <property type="protein sequence ID" value="MCW3485602.1"/>
    <property type="molecule type" value="Genomic_DNA"/>
</dbReference>
<dbReference type="GO" id="GO:0008168">
    <property type="term" value="F:methyltransferase activity"/>
    <property type="evidence" value="ECO:0007669"/>
    <property type="project" value="UniProtKB-KW"/>
</dbReference>
<gene>
    <name evidence="1" type="ORF">OL497_16970</name>
</gene>
<keyword evidence="2" id="KW-1185">Reference proteome</keyword>
<reference evidence="1 2" key="1">
    <citation type="submission" date="2022-10" db="EMBL/GenBank/DDBJ databases">
        <title>Chitinophaga nivalis PC15 sp. nov., isolated from Pyeongchang county, South Korea.</title>
        <authorList>
            <person name="Trinh H.N."/>
        </authorList>
    </citation>
    <scope>NUCLEOTIDE SEQUENCE [LARGE SCALE GENOMIC DNA]</scope>
    <source>
        <strain evidence="1 2">PC14</strain>
    </source>
</reference>
<dbReference type="InterPro" id="IPR029063">
    <property type="entry name" value="SAM-dependent_MTases_sf"/>
</dbReference>
<dbReference type="Pfam" id="PF07021">
    <property type="entry name" value="MetW"/>
    <property type="match status" value="1"/>
</dbReference>
<dbReference type="Proteomes" id="UP001207742">
    <property type="component" value="Unassembled WGS sequence"/>
</dbReference>
<comment type="caution">
    <text evidence="1">The sequence shown here is derived from an EMBL/GenBank/DDBJ whole genome shotgun (WGS) entry which is preliminary data.</text>
</comment>
<evidence type="ECO:0000313" key="2">
    <source>
        <dbReference type="Proteomes" id="UP001207742"/>
    </source>
</evidence>
<protein>
    <submittedName>
        <fullName evidence="1">Methyltransferase domain-containing protein</fullName>
    </submittedName>
</protein>
<dbReference type="InterPro" id="IPR010743">
    <property type="entry name" value="Methionine_synth_MetW"/>
</dbReference>
<dbReference type="SUPFAM" id="SSF53335">
    <property type="entry name" value="S-adenosyl-L-methionine-dependent methyltransferases"/>
    <property type="match status" value="1"/>
</dbReference>
<keyword evidence="1" id="KW-0489">Methyltransferase</keyword>
<keyword evidence="1" id="KW-0808">Transferase</keyword>
<dbReference type="RefSeq" id="WP_264732191.1">
    <property type="nucleotide sequence ID" value="NZ_JAPDNR010000001.1"/>
</dbReference>
<dbReference type="GO" id="GO:0032259">
    <property type="term" value="P:methylation"/>
    <property type="evidence" value="ECO:0007669"/>
    <property type="project" value="UniProtKB-KW"/>
</dbReference>
<organism evidence="1 2">
    <name type="scientific">Chitinophaga nivalis</name>
    <dbReference type="NCBI Taxonomy" id="2991709"/>
    <lineage>
        <taxon>Bacteria</taxon>
        <taxon>Pseudomonadati</taxon>
        <taxon>Bacteroidota</taxon>
        <taxon>Chitinophagia</taxon>
        <taxon>Chitinophagales</taxon>
        <taxon>Chitinophagaceae</taxon>
        <taxon>Chitinophaga</taxon>
    </lineage>
</organism>